<organism evidence="1 2">
    <name type="scientific">Vitis vinifera</name>
    <name type="common">Grape</name>
    <dbReference type="NCBI Taxonomy" id="29760"/>
    <lineage>
        <taxon>Eukaryota</taxon>
        <taxon>Viridiplantae</taxon>
        <taxon>Streptophyta</taxon>
        <taxon>Embryophyta</taxon>
        <taxon>Tracheophyta</taxon>
        <taxon>Spermatophyta</taxon>
        <taxon>Magnoliopsida</taxon>
        <taxon>eudicotyledons</taxon>
        <taxon>Gunneridae</taxon>
        <taxon>Pentapetalae</taxon>
        <taxon>rosids</taxon>
        <taxon>Vitales</taxon>
        <taxon>Vitaceae</taxon>
        <taxon>Viteae</taxon>
        <taxon>Vitis</taxon>
    </lineage>
</organism>
<dbReference type="EMBL" id="QGNW01000041">
    <property type="protein sequence ID" value="RVX08502.1"/>
    <property type="molecule type" value="Genomic_DNA"/>
</dbReference>
<sequence length="169" mass="19244">MDAWRGVEREKVVRDMWCGVERENVVRGLWCGVERENVVRGLWCGVERENVVRKKMRELGIEGERWTGEEWVVSESVHGGWPCMLDRVGGFGIPMEMSMAWVWWAAGYENGCERNEATDWVQRGDGVGSIKVVDLGRSPLANAVGWNYMNAVLENYSLGVTCHGYTKSR</sequence>
<proteinExistence type="predicted"/>
<evidence type="ECO:0000313" key="2">
    <source>
        <dbReference type="Proteomes" id="UP000288805"/>
    </source>
</evidence>
<dbReference type="Proteomes" id="UP000288805">
    <property type="component" value="Unassembled WGS sequence"/>
</dbReference>
<gene>
    <name evidence="1" type="ORF">CK203_014197</name>
</gene>
<reference evidence="1 2" key="1">
    <citation type="journal article" date="2018" name="PLoS Genet.">
        <title>Population sequencing reveals clonal diversity and ancestral inbreeding in the grapevine cultivar Chardonnay.</title>
        <authorList>
            <person name="Roach M.J."/>
            <person name="Johnson D.L."/>
            <person name="Bohlmann J."/>
            <person name="van Vuuren H.J."/>
            <person name="Jones S.J."/>
            <person name="Pretorius I.S."/>
            <person name="Schmidt S.A."/>
            <person name="Borneman A.R."/>
        </authorList>
    </citation>
    <scope>NUCLEOTIDE SEQUENCE [LARGE SCALE GENOMIC DNA]</scope>
    <source>
        <strain evidence="2">cv. Chardonnay</strain>
        <tissue evidence="1">Leaf</tissue>
    </source>
</reference>
<comment type="caution">
    <text evidence="1">The sequence shown here is derived from an EMBL/GenBank/DDBJ whole genome shotgun (WGS) entry which is preliminary data.</text>
</comment>
<accession>A0A438JHU8</accession>
<name>A0A438JHU8_VITVI</name>
<evidence type="ECO:0000313" key="1">
    <source>
        <dbReference type="EMBL" id="RVX08502.1"/>
    </source>
</evidence>
<protein>
    <submittedName>
        <fullName evidence="1">Uncharacterized protein</fullName>
    </submittedName>
</protein>
<dbReference type="AlphaFoldDB" id="A0A438JHU8"/>